<keyword evidence="2" id="KW-1185">Reference proteome</keyword>
<evidence type="ECO:0000313" key="2">
    <source>
        <dbReference type="Proteomes" id="UP000719412"/>
    </source>
</evidence>
<comment type="caution">
    <text evidence="1">The sequence shown here is derived from an EMBL/GenBank/DDBJ whole genome shotgun (WGS) entry which is preliminary data.</text>
</comment>
<dbReference type="AlphaFoldDB" id="A0A8J6HTN6"/>
<protein>
    <submittedName>
        <fullName evidence="1">Uncharacterized protein</fullName>
    </submittedName>
</protein>
<organism evidence="1 2">
    <name type="scientific">Tenebrio molitor</name>
    <name type="common">Yellow mealworm beetle</name>
    <dbReference type="NCBI Taxonomy" id="7067"/>
    <lineage>
        <taxon>Eukaryota</taxon>
        <taxon>Metazoa</taxon>
        <taxon>Ecdysozoa</taxon>
        <taxon>Arthropoda</taxon>
        <taxon>Hexapoda</taxon>
        <taxon>Insecta</taxon>
        <taxon>Pterygota</taxon>
        <taxon>Neoptera</taxon>
        <taxon>Endopterygota</taxon>
        <taxon>Coleoptera</taxon>
        <taxon>Polyphaga</taxon>
        <taxon>Cucujiformia</taxon>
        <taxon>Tenebrionidae</taxon>
        <taxon>Tenebrio</taxon>
    </lineage>
</organism>
<dbReference type="Proteomes" id="UP000719412">
    <property type="component" value="Unassembled WGS sequence"/>
</dbReference>
<sequence length="186" mass="20638">MEIACKARFLIFYLGEDRRKRSSRGSFGPEDTEVEANPLHALTLLKYSGSEIRTRVAPAGHARLCDLLHFANYPVIKNNSVFISLRRKLPTPTPSLRGDSSSYRFVQAGLKPQTAGLIISDKGTEAENDNNAESLRLVLPYPPRSSASTPSGPEFFRIDGLRAEQTRCARFFRRTICADGHILKGG</sequence>
<evidence type="ECO:0000313" key="1">
    <source>
        <dbReference type="EMBL" id="KAH0819423.1"/>
    </source>
</evidence>
<name>A0A8J6HTN6_TENMO</name>
<dbReference type="EMBL" id="JABDTM020014633">
    <property type="protein sequence ID" value="KAH0819423.1"/>
    <property type="molecule type" value="Genomic_DNA"/>
</dbReference>
<accession>A0A8J6HTN6</accession>
<gene>
    <name evidence="1" type="ORF">GEV33_003368</name>
</gene>
<proteinExistence type="predicted"/>
<reference evidence="1" key="2">
    <citation type="submission" date="2021-08" db="EMBL/GenBank/DDBJ databases">
        <authorList>
            <person name="Eriksson T."/>
        </authorList>
    </citation>
    <scope>NUCLEOTIDE SEQUENCE</scope>
    <source>
        <strain evidence="1">Stoneville</strain>
        <tissue evidence="1">Whole head</tissue>
    </source>
</reference>
<reference evidence="1" key="1">
    <citation type="journal article" date="2020" name="J Insects Food Feed">
        <title>The yellow mealworm (Tenebrio molitor) genome: a resource for the emerging insects as food and feed industry.</title>
        <authorList>
            <person name="Eriksson T."/>
            <person name="Andere A."/>
            <person name="Kelstrup H."/>
            <person name="Emery V."/>
            <person name="Picard C."/>
        </authorList>
    </citation>
    <scope>NUCLEOTIDE SEQUENCE</scope>
    <source>
        <strain evidence="1">Stoneville</strain>
        <tissue evidence="1">Whole head</tissue>
    </source>
</reference>